<gene>
    <name evidence="1" type="ORF">MCOR_33861</name>
</gene>
<name>A0A6J8CVR6_MYTCO</name>
<dbReference type="AlphaFoldDB" id="A0A6J8CVR6"/>
<protein>
    <submittedName>
        <fullName evidence="1">Uncharacterized protein</fullName>
    </submittedName>
</protein>
<sequence length="197" mass="22846">MKSLSKSIEDNEEANLALSKLDRTISKVKRTQKRFEILCDKLCEGLEKVESPKTTITLQSELKDFCKRISVGQEYRNLVSCLGLEHDFFKRIEDDYSEADECLEPIILELCKRQEKPSLDELVTACHTVNPDILKKLCKPLARPFREVLMKNYDLFYDKMHEIAVLPHLVSSGILTLKLQKIYLKTADQRPTSFKTY</sequence>
<dbReference type="Proteomes" id="UP000507470">
    <property type="component" value="Unassembled WGS sequence"/>
</dbReference>
<dbReference type="InterPro" id="IPR011029">
    <property type="entry name" value="DEATH-like_dom_sf"/>
</dbReference>
<dbReference type="EMBL" id="CACVKT020006043">
    <property type="protein sequence ID" value="CAC5399616.1"/>
    <property type="molecule type" value="Genomic_DNA"/>
</dbReference>
<reference evidence="1 2" key="1">
    <citation type="submission" date="2020-06" db="EMBL/GenBank/DDBJ databases">
        <authorList>
            <person name="Li R."/>
            <person name="Bekaert M."/>
        </authorList>
    </citation>
    <scope>NUCLEOTIDE SEQUENCE [LARGE SCALE GENOMIC DNA]</scope>
    <source>
        <strain evidence="2">wild</strain>
    </source>
</reference>
<proteinExistence type="predicted"/>
<dbReference type="Gene3D" id="1.10.533.10">
    <property type="entry name" value="Death Domain, Fas"/>
    <property type="match status" value="1"/>
</dbReference>
<organism evidence="1 2">
    <name type="scientific">Mytilus coruscus</name>
    <name type="common">Sea mussel</name>
    <dbReference type="NCBI Taxonomy" id="42192"/>
    <lineage>
        <taxon>Eukaryota</taxon>
        <taxon>Metazoa</taxon>
        <taxon>Spiralia</taxon>
        <taxon>Lophotrochozoa</taxon>
        <taxon>Mollusca</taxon>
        <taxon>Bivalvia</taxon>
        <taxon>Autobranchia</taxon>
        <taxon>Pteriomorphia</taxon>
        <taxon>Mytilida</taxon>
        <taxon>Mytiloidea</taxon>
        <taxon>Mytilidae</taxon>
        <taxon>Mytilinae</taxon>
        <taxon>Mytilus</taxon>
    </lineage>
</organism>
<accession>A0A6J8CVR6</accession>
<evidence type="ECO:0000313" key="2">
    <source>
        <dbReference type="Proteomes" id="UP000507470"/>
    </source>
</evidence>
<evidence type="ECO:0000313" key="1">
    <source>
        <dbReference type="EMBL" id="CAC5399616.1"/>
    </source>
</evidence>
<keyword evidence="2" id="KW-1185">Reference proteome</keyword>